<evidence type="ECO:0000256" key="4">
    <source>
        <dbReference type="ARBA" id="ARBA00022692"/>
    </source>
</evidence>
<dbReference type="PANTHER" id="PTHR30069:SF29">
    <property type="entry name" value="HEMOGLOBIN AND HEMOGLOBIN-HAPTOGLOBIN-BINDING PROTEIN 1-RELATED"/>
    <property type="match status" value="1"/>
</dbReference>
<feature type="domain" description="TonB-dependent receptor-like beta-barrel" evidence="12">
    <location>
        <begin position="264"/>
        <end position="765"/>
    </location>
</feature>
<dbReference type="InterPro" id="IPR008969">
    <property type="entry name" value="CarboxyPept-like_regulatory"/>
</dbReference>
<comment type="subcellular location">
    <subcellularLocation>
        <location evidence="1 10">Cell outer membrane</location>
        <topology evidence="1 10">Multi-pass membrane protein</topology>
    </subcellularLocation>
</comment>
<dbReference type="InterPro" id="IPR036942">
    <property type="entry name" value="Beta-barrel_TonB_sf"/>
</dbReference>
<evidence type="ECO:0000256" key="5">
    <source>
        <dbReference type="ARBA" id="ARBA00022729"/>
    </source>
</evidence>
<keyword evidence="2 10" id="KW-0813">Transport</keyword>
<dbReference type="InterPro" id="IPR039426">
    <property type="entry name" value="TonB-dep_rcpt-like"/>
</dbReference>
<protein>
    <submittedName>
        <fullName evidence="14">Colicin I receptor</fullName>
    </submittedName>
</protein>
<name>A0A2X2IUM5_SPHMU</name>
<dbReference type="GO" id="GO:0015344">
    <property type="term" value="F:siderophore uptake transmembrane transporter activity"/>
    <property type="evidence" value="ECO:0007669"/>
    <property type="project" value="TreeGrafter"/>
</dbReference>
<gene>
    <name evidence="14" type="primary">cirA_2</name>
    <name evidence="14" type="ORF">NCTC11343_02280</name>
</gene>
<dbReference type="InterPro" id="IPR000531">
    <property type="entry name" value="Beta-barrel_TonB"/>
</dbReference>
<feature type="domain" description="TonB-dependent receptor plug" evidence="13">
    <location>
        <begin position="131"/>
        <end position="237"/>
    </location>
</feature>
<dbReference type="GO" id="GO:0009279">
    <property type="term" value="C:cell outer membrane"/>
    <property type="evidence" value="ECO:0007669"/>
    <property type="project" value="UniProtKB-SubCell"/>
</dbReference>
<evidence type="ECO:0000256" key="7">
    <source>
        <dbReference type="ARBA" id="ARBA00023136"/>
    </source>
</evidence>
<dbReference type="EMBL" id="UAUU01000008">
    <property type="protein sequence ID" value="SPZ85718.1"/>
    <property type="molecule type" value="Genomic_DNA"/>
</dbReference>
<dbReference type="PANTHER" id="PTHR30069">
    <property type="entry name" value="TONB-DEPENDENT OUTER MEMBRANE RECEPTOR"/>
    <property type="match status" value="1"/>
</dbReference>
<evidence type="ECO:0000256" key="10">
    <source>
        <dbReference type="PROSITE-ProRule" id="PRU01360"/>
    </source>
</evidence>
<evidence type="ECO:0000256" key="2">
    <source>
        <dbReference type="ARBA" id="ARBA00022448"/>
    </source>
</evidence>
<organism evidence="14 15">
    <name type="scientific">Sphingobacterium multivorum</name>
    <dbReference type="NCBI Taxonomy" id="28454"/>
    <lineage>
        <taxon>Bacteria</taxon>
        <taxon>Pseudomonadati</taxon>
        <taxon>Bacteroidota</taxon>
        <taxon>Sphingobacteriia</taxon>
        <taxon>Sphingobacteriales</taxon>
        <taxon>Sphingobacteriaceae</taxon>
        <taxon>Sphingobacterium</taxon>
    </lineage>
</organism>
<evidence type="ECO:0000256" key="9">
    <source>
        <dbReference type="ARBA" id="ARBA00023237"/>
    </source>
</evidence>
<dbReference type="SUPFAM" id="SSF49464">
    <property type="entry name" value="Carboxypeptidase regulatory domain-like"/>
    <property type="match status" value="1"/>
</dbReference>
<keyword evidence="8 14" id="KW-0675">Receptor</keyword>
<dbReference type="Pfam" id="PF13715">
    <property type="entry name" value="CarbopepD_reg_2"/>
    <property type="match status" value="1"/>
</dbReference>
<evidence type="ECO:0000256" key="6">
    <source>
        <dbReference type="ARBA" id="ARBA00023077"/>
    </source>
</evidence>
<dbReference type="AlphaFoldDB" id="A0A2X2IUM5"/>
<accession>A0A2X2IUM5</accession>
<evidence type="ECO:0000256" key="3">
    <source>
        <dbReference type="ARBA" id="ARBA00022452"/>
    </source>
</evidence>
<dbReference type="Gene3D" id="2.170.130.10">
    <property type="entry name" value="TonB-dependent receptor, plug domain"/>
    <property type="match status" value="1"/>
</dbReference>
<evidence type="ECO:0000256" key="8">
    <source>
        <dbReference type="ARBA" id="ARBA00023170"/>
    </source>
</evidence>
<dbReference type="GO" id="GO:0044718">
    <property type="term" value="P:siderophore transmembrane transport"/>
    <property type="evidence" value="ECO:0007669"/>
    <property type="project" value="TreeGrafter"/>
</dbReference>
<dbReference type="CDD" id="cd01347">
    <property type="entry name" value="ligand_gated_channel"/>
    <property type="match status" value="1"/>
</dbReference>
<dbReference type="SUPFAM" id="SSF56935">
    <property type="entry name" value="Porins"/>
    <property type="match status" value="1"/>
</dbReference>
<evidence type="ECO:0000259" key="13">
    <source>
        <dbReference type="Pfam" id="PF07715"/>
    </source>
</evidence>
<reference evidence="14 15" key="1">
    <citation type="submission" date="2018-06" db="EMBL/GenBank/DDBJ databases">
        <authorList>
            <consortium name="Pathogen Informatics"/>
            <person name="Doyle S."/>
        </authorList>
    </citation>
    <scope>NUCLEOTIDE SEQUENCE [LARGE SCALE GENOMIC DNA]</scope>
    <source>
        <strain evidence="14 15">NCTC11343</strain>
    </source>
</reference>
<dbReference type="Pfam" id="PF07715">
    <property type="entry name" value="Plug"/>
    <property type="match status" value="1"/>
</dbReference>
<keyword evidence="9 10" id="KW-0998">Cell outer membrane</keyword>
<evidence type="ECO:0000256" key="1">
    <source>
        <dbReference type="ARBA" id="ARBA00004571"/>
    </source>
</evidence>
<dbReference type="GeneID" id="97180980"/>
<dbReference type="Gene3D" id="2.40.170.20">
    <property type="entry name" value="TonB-dependent receptor, beta-barrel domain"/>
    <property type="match status" value="1"/>
</dbReference>
<dbReference type="InterPro" id="IPR012910">
    <property type="entry name" value="Plug_dom"/>
</dbReference>
<keyword evidence="5" id="KW-0732">Signal</keyword>
<evidence type="ECO:0000313" key="15">
    <source>
        <dbReference type="Proteomes" id="UP000251241"/>
    </source>
</evidence>
<keyword evidence="6 11" id="KW-0798">TonB box</keyword>
<keyword evidence="3 10" id="KW-1134">Transmembrane beta strand</keyword>
<evidence type="ECO:0000259" key="12">
    <source>
        <dbReference type="Pfam" id="PF00593"/>
    </source>
</evidence>
<proteinExistence type="inferred from homology"/>
<keyword evidence="4 10" id="KW-0812">Transmembrane</keyword>
<sequence>MFKSSSPIRTSTLIALCACQIYTVQAQEKWKISGVLKNESNKGVANATIYLYPDKYAFKTDTAGRFQFTQLYAGRYELKVQAMGYQQYRQVIDLEDKNQQLTIVLKAEERQMDVVDVQGKVQAVDNLVKAENAAMPVKVITKREIELMGSRRLDEVLKEQTGIAIVNDIAGGSRAVGVQIQGFSSNYVMVLVDGQPMLGRNSGNFDLSRISVTNIERIEIIKGASSCLYGSDALGGAINIITRHGAITPQAQASLLYGSLNTVDATLEAETPFANQRGSAVFSGNYYRTDGFNTDKQYLDSKSTTFPPYTNYSFQGRVRYRTSKNGTLGVTGRYAARESEMINAWSESATLQDKQKDQDINLSASYDHNFASGLRSMTRYYFSRFHSQIAAQWLQQGIVASAEQFGQNVHRIEQQFAYSPAQQVKLTGGIGGSLERMDNQDLDAKRSLNSAFAYLQTEWKPVDRLLTTLGLRYDQTNVYNGHLSPSLGLQYHVSPTLLIKGGVGAGFKAPDYKMRYQVFFNPAANYLVVGSERVADVIAAMNQAGELSYKNSYMLNLVAGNLKAETSISNNIGLTWSPSNRFQADFSVFYHRINNQINTVSVGNGTKVAQIYSYRNLPKAMNKGFEVSLTYQATKDLQLSMGYQYLIAKDLSVLDSIAKGSYPYNQINDPATGEYRQSKKSDYWGIEDRSRHMFNAKAQYEYKPWGVNVNARVNFRSATPFQEYNGNQFIDKYDIFIPYHTLVNMTVEKSLMNRRLTLRLIGDNLFNFTSRYLLGQPGRVIMGGVSYRWIKE</sequence>
<dbReference type="Pfam" id="PF00593">
    <property type="entry name" value="TonB_dep_Rec_b-barrel"/>
    <property type="match status" value="1"/>
</dbReference>
<evidence type="ECO:0000313" key="14">
    <source>
        <dbReference type="EMBL" id="SPZ85718.1"/>
    </source>
</evidence>
<keyword evidence="7 10" id="KW-0472">Membrane</keyword>
<dbReference type="InterPro" id="IPR037066">
    <property type="entry name" value="Plug_dom_sf"/>
</dbReference>
<comment type="similarity">
    <text evidence="10 11">Belongs to the TonB-dependent receptor family.</text>
</comment>
<dbReference type="Proteomes" id="UP000251241">
    <property type="component" value="Unassembled WGS sequence"/>
</dbReference>
<dbReference type="RefSeq" id="WP_239468874.1">
    <property type="nucleotide sequence ID" value="NZ_CP069793.1"/>
</dbReference>
<dbReference type="PROSITE" id="PS52016">
    <property type="entry name" value="TONB_DEPENDENT_REC_3"/>
    <property type="match status" value="1"/>
</dbReference>
<evidence type="ECO:0000256" key="11">
    <source>
        <dbReference type="RuleBase" id="RU003357"/>
    </source>
</evidence>
<dbReference type="Gene3D" id="2.60.40.1120">
    <property type="entry name" value="Carboxypeptidase-like, regulatory domain"/>
    <property type="match status" value="1"/>
</dbReference>